<evidence type="ECO:0000259" key="4">
    <source>
        <dbReference type="PROSITE" id="PS50043"/>
    </source>
</evidence>
<name>A0ABX3E684_9PSED</name>
<reference evidence="5 6" key="1">
    <citation type="submission" date="2016-11" db="EMBL/GenBank/DDBJ databases">
        <title>Draft genome of Pseudomonas versuta A4R1.5.</title>
        <authorList>
            <person name="See-Too W.-S."/>
        </authorList>
    </citation>
    <scope>NUCLEOTIDE SEQUENCE [LARGE SCALE GENOMIC DNA]</scope>
    <source>
        <strain evidence="5 6">A4R1.5</strain>
    </source>
</reference>
<dbReference type="InterPro" id="IPR036693">
    <property type="entry name" value="TF_LuxR_autoind-bd_dom_sf"/>
</dbReference>
<sequence>MIDPIIHYGLKSCAPFSWSAALQAVSCDQSRELFRRSSEHRICSGTTFVLHDPCGVFSSLSLCNGGQQADFDRLLADRQGQIQMALIHFHSWLMSLRTVDELFSTLANGPLSAREMAVLKWVKMGKSYRETGLICAISERTVKFHMSNIAAKLQVCNAKQAVYEAQRQGLL</sequence>
<comment type="caution">
    <text evidence="5">The sequence shown here is derived from an EMBL/GenBank/DDBJ whole genome shotgun (WGS) entry which is preliminary data.</text>
</comment>
<dbReference type="InterPro" id="IPR036388">
    <property type="entry name" value="WH-like_DNA-bd_sf"/>
</dbReference>
<keyword evidence="3" id="KW-0804">Transcription</keyword>
<dbReference type="SMART" id="SM00421">
    <property type="entry name" value="HTH_LUXR"/>
    <property type="match status" value="1"/>
</dbReference>
<evidence type="ECO:0000256" key="3">
    <source>
        <dbReference type="ARBA" id="ARBA00023163"/>
    </source>
</evidence>
<evidence type="ECO:0000256" key="2">
    <source>
        <dbReference type="ARBA" id="ARBA00023125"/>
    </source>
</evidence>
<protein>
    <submittedName>
        <fullName evidence="5">Transcriptional regulator PsyR</fullName>
    </submittedName>
</protein>
<feature type="domain" description="HTH luxR-type" evidence="4">
    <location>
        <begin position="104"/>
        <end position="169"/>
    </location>
</feature>
<dbReference type="PANTHER" id="PTHR44688:SF16">
    <property type="entry name" value="DNA-BINDING TRANSCRIPTIONAL ACTIVATOR DEVR_DOSR"/>
    <property type="match status" value="1"/>
</dbReference>
<dbReference type="SUPFAM" id="SSF75516">
    <property type="entry name" value="Pheromone-binding domain of LuxR-like quorum-sensing transcription factors"/>
    <property type="match status" value="1"/>
</dbReference>
<dbReference type="PRINTS" id="PR00038">
    <property type="entry name" value="HTHLUXR"/>
</dbReference>
<dbReference type="Gene3D" id="3.30.450.80">
    <property type="entry name" value="Transcription factor LuxR-like, autoinducer-binding domain"/>
    <property type="match status" value="1"/>
</dbReference>
<dbReference type="Gene3D" id="1.10.10.10">
    <property type="entry name" value="Winged helix-like DNA-binding domain superfamily/Winged helix DNA-binding domain"/>
    <property type="match status" value="1"/>
</dbReference>
<dbReference type="SUPFAM" id="SSF46894">
    <property type="entry name" value="C-terminal effector domain of the bipartite response regulators"/>
    <property type="match status" value="1"/>
</dbReference>
<dbReference type="InterPro" id="IPR005143">
    <property type="entry name" value="TF_LuxR_autoind-bd_dom"/>
</dbReference>
<proteinExistence type="predicted"/>
<accession>A0ABX3E684</accession>
<evidence type="ECO:0000256" key="1">
    <source>
        <dbReference type="ARBA" id="ARBA00023015"/>
    </source>
</evidence>
<keyword evidence="6" id="KW-1185">Reference proteome</keyword>
<dbReference type="InterPro" id="IPR016032">
    <property type="entry name" value="Sig_transdc_resp-reg_C-effctor"/>
</dbReference>
<dbReference type="EMBL" id="MPJC01000015">
    <property type="protein sequence ID" value="OKA18971.1"/>
    <property type="molecule type" value="Genomic_DNA"/>
</dbReference>
<evidence type="ECO:0000313" key="6">
    <source>
        <dbReference type="Proteomes" id="UP000186677"/>
    </source>
</evidence>
<dbReference type="PROSITE" id="PS50043">
    <property type="entry name" value="HTH_LUXR_2"/>
    <property type="match status" value="1"/>
</dbReference>
<dbReference type="Pfam" id="PF03472">
    <property type="entry name" value="Autoind_bind"/>
    <property type="match status" value="1"/>
</dbReference>
<dbReference type="Proteomes" id="UP000186677">
    <property type="component" value="Unassembled WGS sequence"/>
</dbReference>
<keyword evidence="1" id="KW-0805">Transcription regulation</keyword>
<organism evidence="5 6">
    <name type="scientific">Pseudomonas versuta</name>
    <dbReference type="NCBI Taxonomy" id="1788301"/>
    <lineage>
        <taxon>Bacteria</taxon>
        <taxon>Pseudomonadati</taxon>
        <taxon>Pseudomonadota</taxon>
        <taxon>Gammaproteobacteria</taxon>
        <taxon>Pseudomonadales</taxon>
        <taxon>Pseudomonadaceae</taxon>
        <taxon>Pseudomonas</taxon>
    </lineage>
</organism>
<dbReference type="InterPro" id="IPR000792">
    <property type="entry name" value="Tscrpt_reg_LuxR_C"/>
</dbReference>
<evidence type="ECO:0000313" key="5">
    <source>
        <dbReference type="EMBL" id="OKA18971.1"/>
    </source>
</evidence>
<dbReference type="CDD" id="cd06170">
    <property type="entry name" value="LuxR_C_like"/>
    <property type="match status" value="1"/>
</dbReference>
<dbReference type="Pfam" id="PF00196">
    <property type="entry name" value="GerE"/>
    <property type="match status" value="1"/>
</dbReference>
<dbReference type="PANTHER" id="PTHR44688">
    <property type="entry name" value="DNA-BINDING TRANSCRIPTIONAL ACTIVATOR DEVR_DOSR"/>
    <property type="match status" value="1"/>
</dbReference>
<keyword evidence="2" id="KW-0238">DNA-binding</keyword>
<gene>
    <name evidence="5" type="ORF">BOH73_18755</name>
</gene>